<organism evidence="2 3">
    <name type="scientific">Rattus norvegicus</name>
    <name type="common">Rat</name>
    <dbReference type="NCBI Taxonomy" id="10116"/>
    <lineage>
        <taxon>Eukaryota</taxon>
        <taxon>Metazoa</taxon>
        <taxon>Chordata</taxon>
        <taxon>Craniata</taxon>
        <taxon>Vertebrata</taxon>
        <taxon>Euteleostomi</taxon>
        <taxon>Mammalia</taxon>
        <taxon>Eutheria</taxon>
        <taxon>Euarchontoglires</taxon>
        <taxon>Glires</taxon>
        <taxon>Rodentia</taxon>
        <taxon>Myomorpha</taxon>
        <taxon>Muroidea</taxon>
        <taxon>Muridae</taxon>
        <taxon>Murinae</taxon>
        <taxon>Rattus</taxon>
    </lineage>
</organism>
<reference evidence="2 3" key="1">
    <citation type="submission" date="2005-09" db="EMBL/GenBank/DDBJ databases">
        <authorList>
            <person name="Mural R.J."/>
            <person name="Li P.W."/>
            <person name="Adams M.D."/>
            <person name="Amanatides P.G."/>
            <person name="Baden-Tillson H."/>
            <person name="Barnstead M."/>
            <person name="Chin S.H."/>
            <person name="Dew I."/>
            <person name="Evans C.A."/>
            <person name="Ferriera S."/>
            <person name="Flanigan M."/>
            <person name="Fosler C."/>
            <person name="Glodek A."/>
            <person name="Gu Z."/>
            <person name="Holt R.A."/>
            <person name="Jennings D."/>
            <person name="Kraft C.L."/>
            <person name="Lu F."/>
            <person name="Nguyen T."/>
            <person name="Nusskern D.R."/>
            <person name="Pfannkoch C.M."/>
            <person name="Sitter C."/>
            <person name="Sutton G.G."/>
            <person name="Venter J.C."/>
            <person name="Wang Z."/>
            <person name="Woodage T."/>
            <person name="Zheng X.H."/>
            <person name="Zhong F."/>
        </authorList>
    </citation>
    <scope>NUCLEOTIDE SEQUENCE [LARGE SCALE GENOMIC DNA]</scope>
    <source>
        <strain>BN</strain>
        <strain evidence="3">Sprague-Dawley</strain>
    </source>
</reference>
<proteinExistence type="predicted"/>
<evidence type="ECO:0000313" key="3">
    <source>
        <dbReference type="Proteomes" id="UP000234681"/>
    </source>
</evidence>
<dbReference type="Proteomes" id="UP000234681">
    <property type="component" value="Chromosome 18"/>
</dbReference>
<accession>A6K5J6</accession>
<evidence type="ECO:0000313" key="2">
    <source>
        <dbReference type="EMBL" id="EDL75204.1"/>
    </source>
</evidence>
<gene>
    <name evidence="2" type="ORF">rCG_20548</name>
</gene>
<protein>
    <submittedName>
        <fullName evidence="2">RCG20548</fullName>
    </submittedName>
</protein>
<sequence length="145" mass="16146">MKMKNGLLTQDAMNARDESGSEHSGTLSDFRAIEMSNNSSSIMCSLLIPRESLNALCVRGQREMGQSDGKKGMLAQSMSSPRGPTHSAAWARHQRHQENTHRFTSEFQEQWPLKDEQGQGLGMFHPPIRQPAKQNPLSVGVRRTG</sequence>
<evidence type="ECO:0000256" key="1">
    <source>
        <dbReference type="SAM" id="MobiDB-lite"/>
    </source>
</evidence>
<name>A6K5J6_RAT</name>
<dbReference type="EMBL" id="CH474021">
    <property type="protein sequence ID" value="EDL75204.1"/>
    <property type="molecule type" value="Genomic_DNA"/>
</dbReference>
<feature type="region of interest" description="Disordered" evidence="1">
    <location>
        <begin position="64"/>
        <end position="145"/>
    </location>
</feature>
<dbReference type="AlphaFoldDB" id="A6K5J6"/>